<feature type="compositionally biased region" description="Polar residues" evidence="8">
    <location>
        <begin position="2361"/>
        <end position="2375"/>
    </location>
</feature>
<feature type="region of interest" description="Disordered" evidence="8">
    <location>
        <begin position="1724"/>
        <end position="1789"/>
    </location>
</feature>
<dbReference type="Pfam" id="PF00498">
    <property type="entry name" value="FHA"/>
    <property type="match status" value="1"/>
</dbReference>
<keyword evidence="7" id="KW-0175">Coiled coil</keyword>
<dbReference type="InterPro" id="IPR029334">
    <property type="entry name" value="PP1-bd"/>
</dbReference>
<feature type="compositionally biased region" description="Polar residues" evidence="8">
    <location>
        <begin position="2250"/>
        <end position="2266"/>
    </location>
</feature>
<feature type="region of interest" description="Disordered" evidence="8">
    <location>
        <begin position="1925"/>
        <end position="1977"/>
    </location>
</feature>
<dbReference type="InterPro" id="IPR000253">
    <property type="entry name" value="FHA_dom"/>
</dbReference>
<dbReference type="GeneID" id="100205951"/>
<feature type="compositionally biased region" description="Basic and acidic residues" evidence="8">
    <location>
        <begin position="3058"/>
        <end position="3070"/>
    </location>
</feature>
<keyword evidence="6" id="KW-0131">Cell cycle</keyword>
<feature type="region of interest" description="Disordered" evidence="8">
    <location>
        <begin position="2361"/>
        <end position="2424"/>
    </location>
</feature>
<feature type="compositionally biased region" description="Basic and acidic residues" evidence="8">
    <location>
        <begin position="2390"/>
        <end position="2416"/>
    </location>
</feature>
<dbReference type="PANTHER" id="PTHR21603:SF18">
    <property type="entry name" value="ANTIGEN KI-67-LIKE PROTEIN"/>
    <property type="match status" value="1"/>
</dbReference>
<feature type="compositionally biased region" description="Polar residues" evidence="8">
    <location>
        <begin position="2031"/>
        <end position="2048"/>
    </location>
</feature>
<feature type="region of interest" description="Disordered" evidence="8">
    <location>
        <begin position="2250"/>
        <end position="2304"/>
    </location>
</feature>
<feature type="region of interest" description="Disordered" evidence="8">
    <location>
        <begin position="2031"/>
        <end position="2086"/>
    </location>
</feature>
<reference evidence="11" key="1">
    <citation type="submission" date="2025-08" db="UniProtKB">
        <authorList>
            <consortium name="RefSeq"/>
        </authorList>
    </citation>
    <scope>IDENTIFICATION</scope>
</reference>
<comment type="subcellular location">
    <subcellularLocation>
        <location evidence="1">Nucleus</location>
    </subcellularLocation>
</comment>
<dbReference type="PROSITE" id="PS50006">
    <property type="entry name" value="FHA_DOMAIN"/>
    <property type="match status" value="1"/>
</dbReference>
<evidence type="ECO:0000256" key="6">
    <source>
        <dbReference type="ARBA" id="ARBA00023306"/>
    </source>
</evidence>
<evidence type="ECO:0000256" key="3">
    <source>
        <dbReference type="ARBA" id="ARBA00022553"/>
    </source>
</evidence>
<feature type="compositionally biased region" description="Basic and acidic residues" evidence="8">
    <location>
        <begin position="1954"/>
        <end position="1977"/>
    </location>
</feature>
<dbReference type="Gene3D" id="2.60.200.20">
    <property type="match status" value="1"/>
</dbReference>
<dbReference type="InterPro" id="IPR008984">
    <property type="entry name" value="SMAD_FHA_dom_sf"/>
</dbReference>
<evidence type="ECO:0000256" key="5">
    <source>
        <dbReference type="ARBA" id="ARBA00023242"/>
    </source>
</evidence>
<evidence type="ECO:0000313" key="10">
    <source>
        <dbReference type="Proteomes" id="UP001652625"/>
    </source>
</evidence>
<dbReference type="InterPro" id="IPR003124">
    <property type="entry name" value="WH2_dom"/>
</dbReference>
<accession>A0ABM4BHD9</accession>
<feature type="compositionally biased region" description="Basic residues" evidence="8">
    <location>
        <begin position="1249"/>
        <end position="1260"/>
    </location>
</feature>
<feature type="coiled-coil region" evidence="7">
    <location>
        <begin position="1868"/>
        <end position="1895"/>
    </location>
</feature>
<evidence type="ECO:0000256" key="7">
    <source>
        <dbReference type="SAM" id="Coils"/>
    </source>
</evidence>
<feature type="region of interest" description="Disordered" evidence="8">
    <location>
        <begin position="1812"/>
        <end position="1864"/>
    </location>
</feature>
<proteinExistence type="predicted"/>
<feature type="compositionally biased region" description="Basic and acidic residues" evidence="8">
    <location>
        <begin position="1845"/>
        <end position="1864"/>
    </location>
</feature>
<keyword evidence="10" id="KW-1185">Reference proteome</keyword>
<dbReference type="SUPFAM" id="SSF49879">
    <property type="entry name" value="SMAD/FHA domain"/>
    <property type="match status" value="1"/>
</dbReference>
<keyword evidence="2" id="KW-1017">Isopeptide bond</keyword>
<keyword evidence="5" id="KW-0539">Nucleus</keyword>
<feature type="domain" description="FHA" evidence="9">
    <location>
        <begin position="31"/>
        <end position="70"/>
    </location>
</feature>
<dbReference type="CDD" id="cd22673">
    <property type="entry name" value="FHA_Ki67"/>
    <property type="match status" value="1"/>
</dbReference>
<dbReference type="SMART" id="SM00246">
    <property type="entry name" value="WH2"/>
    <property type="match status" value="16"/>
</dbReference>
<feature type="coiled-coil region" evidence="7">
    <location>
        <begin position="2195"/>
        <end position="2222"/>
    </location>
</feature>
<sequence length="3087" mass="352136">MEATPVGYVVVIKRDGTDGPKFAIEASTNNVTFGRDEATDIRVQLPGVGLKHCQLNINDGKITLENFSDNLPTKCNRVCVEKEKLLAHNDVFSIAHRSFRIEYTKPFEKASPNKENYKMIPFGTKSMTTDSISPMRNNTKLHHLDCTDSKVSEKINMLPLRVLNKDNNAPDLVTNTPKSLLKRTSLSTKKRVSFGVVLSPEYFDKRLPPSTPIRRGASPAVSMPPRSFIHRTPLFPDYKDSTFIESNISRNTETQTSNLDNVLLSFDSESNKDIFDDSPTTKSKLPAPIQAEVIKSWKNNLLPSVNEEQESHISPNQLSQPLPNRFKKRALKTPLRKEIQSKPSLRKTLRKGLMTPLRKQIIQGVTLKKTLKRTIKISNIDVTEIAAYPNNNLSKNKDLTLLNENSINQTVFQFDLSNQKLRTLEQKNVSLCEVNNELHTPLKNKINEGLLLYQTKNKLKTPLRNEIEGGKSLRKTKKKLQTPLRKQIKQGLPLRQTRRKLQTPLRNQIQTRISLRKTVRKLQTPLKTQISEGLLLRQTMKKLQTPLRYQIQGGMSLNKSMKKLQTPLRVQIGKGLTLRQTKKKLQTPLRKQIQGGLSLRQTMKKLQTPLKNQIGEGILLRQTKKKLQTPLRKQIQGGMSLRQTMKKLQTPLKNQISERILLRQTKKKLQTPLRKQIQGGMSLRQTMKKLQTPLKNQIGEGILLRQTKKKLQTPLRKQIQGGLSLRKTMKKLQTPLKNQIGEGILLRQTKKKLQTPLRKQIQGGLSLRKTMKKLQTPLKNQIGEGILLRQTKKKLQTPLRKQIQGGMSLRQTMKKLQTPLKNQISEGILLRQTKKKLQTPLRKQIQGGMSLRQTMKKLQTPLKNQIGEGILLRQTKKKLQTPLRKQIQGGISLRQTMKKLQTPLKNQIGEGILLRQTKKKLQTPLRKQIQGGLSLRQTMKKLQTPLKNQINKGILLRQTRKKLQTPLKHQISEGILLRQTMKKLQTPLRKQIQGGMSLRQTMKKLQTPLKIQINEGILLRQTKKKLETPLRKQIQEGTLLKQTMKKMQTPLKKQINEGYLLRQTMKNLQKPLKNQISEGILLRQTKKKLQTPLRKQIEGGKSLRQIMKKLQTPLKKQIGERLLLRQTKKKLQTPLKKQISVGLSLRHTKKKLQTPLKKQIQAGMLLKKKNRKLPTPLQKEICEGLPLCQIRKNSKTLLINQNNGNQTNVCKILKAQQESSEVHQESSFLNSDFDLPAEVPIKSTSKSSIGKHSRKGKVSQKKSLVNEKYTSDDNGCLEKSNMHSVFISDVSSKYNNSAFIESNAFVENDKFTGNVMSADNSVEDCVINNELPIVHLISVTPDLQSSQVNKEKCINSVYNDIVSMYNIKDNDYLSDASNSNKFVEYLEVETMFKNSSAKDLKFGESISSKSFLHDIRDLPSPTFENSGSNFFNDIENSLYAEQSMSIFTRDMLDSRNSFEDGINTSVSDSVSEDVSTYQILSNVHNSEAMVFNLPHEIIPDTILHSKNNISNTQNINIEQLLSPNKKADVHPDIVIYKEKGIIEKITPLNIEDEVHYQDVIINKENSFIEELISLNKEDEVLYPGIIINKEKCVIDDLVSLNREVKVCYPDIILNIENPHSNEPIRQSQNRELIKNNENKAYLIEQPKNQINESNIETGQASKCQEFNNTSKFVASKTSSKSKKKNLESSESLSLAHNEVDSLNNISATGITQDKKKLDQLKNSNKLPAKESISSKDTNDQLNEKPLEEEKISDGKLKEKQSENIKVNDNQLKKKQLESTETSEAIQSDIIMPGRRRKNVKIVVDFVNQSGQLQSQETNNIRRSARSNQTKSSDKLATKGSILSKDTNDQLNEKPLEEEKISDGKLKEKQSENIKVNDIQLEKKQLENTVKSEALQSDIIMPGRQRKNVKNIVDFVNQSELLQPEEANNIRRSARSNQTKNSDKLATKGSILSKDTNDQLNEKPLEEEKVSDGKLKEKQSENIKVNDIQLEKKQLENTVKSEALQSDIIMPGRRRKNVKNVVDFMNQSELLQPEETNNIRRSARSNQTKNSDKLATKGSILSKDTNDQLNEKPLEEEKVSDGKLKEKQSENIKVNDIQLEKKQLENTVKSEALQSDIIMPGRRRKNVKNVVDFVNQSELLQPEETNNIRRSARSNQTKNSDKLATKGSILSKDTNDQLNEKPLEEEKVSDGKLKEKQSENIKVNDIQLEKKQLENTVKSEALQSDIIMPGRRRKNVKNVVDFVNQSELLQPEETNNIRRSARSNQTKNSDKLATKGSILSKDTNDQLNKKPLEEEKVSDGKLKEKQSENIKVNDIQLEKKQLENTVKSEALQSDIIMPGRRRKNVKNVVDFVNQSELLQPEETNNIKRSARSNQTKNSDKLATKGSILSKDTNDQLNEKPLEEEKISDGKLKEKQSENIKVNDNQLEKKHYNNKCDTVTSEALQSDIIMPGRQRKNVKNVVDFVNQSEPLQPEEINNIRRSTRSKQLQHSDIVSTKELVSFKQINIVGDKDSVLKEKLIGDNQLNRNQFDNREINERKIDDKIFTNDKVNGKENKDTLTRETSFCTELIMLGKQKNNLSRHNKADPENQSEKMIAHNIRCTRSKQLQNSDQILKNELVTVKETKNIYNIGNNEQLNRENKVNKLLSISQQKAAQQENELINNYQLVEKQLKNKIKNDNQLKRKQFENKVTNDNQMNGKDILGELNIPGKRRRNINVVNHNVGFAKQMEKLQAETLHCTRRSARTTQEKTEKFPTKELTSTNKTGDFSEKVDPETDFKNIHISVPPVMNIENVTYVHSARSMKLKRHETKLKLKMAEQNKIKKNHSIDLEVNETNGKSVVSGKISEHHDEAMTVVENDYDKKNAASPSKKNKLNEEETSEYLGSKLKMGKIMVPTTRSSRRKCVNGETDIQKSLNYTNSVQSGILINEEILPVVKFNQSNNTEVEPGSAIFNNNIEDISWKSNSESIIQAISQPSTRSRKGKNSNQTLIVSNNISLETIQTTINDVDVTKITKPSSKLLKGKKKFNALITDTTQAKNCVAPIENINKSLKEKPNMGSDLIMKKENSEKDSKTQKYRSVVDNGKSNRRKR</sequence>
<evidence type="ECO:0000256" key="2">
    <source>
        <dbReference type="ARBA" id="ARBA00022499"/>
    </source>
</evidence>
<feature type="region of interest" description="Disordered" evidence="8">
    <location>
        <begin position="1244"/>
        <end position="1264"/>
    </location>
</feature>
<feature type="compositionally biased region" description="Basic and acidic residues" evidence="8">
    <location>
        <begin position="1732"/>
        <end position="1762"/>
    </location>
</feature>
<feature type="region of interest" description="Disordered" evidence="8">
    <location>
        <begin position="2141"/>
        <end position="2195"/>
    </location>
</feature>
<evidence type="ECO:0000259" key="9">
    <source>
        <dbReference type="PROSITE" id="PS50006"/>
    </source>
</evidence>
<keyword evidence="3" id="KW-0597">Phosphoprotein</keyword>
<dbReference type="Proteomes" id="UP001652625">
    <property type="component" value="Chromosome 03"/>
</dbReference>
<dbReference type="Pfam" id="PF15276">
    <property type="entry name" value="PP1_bind"/>
    <property type="match status" value="1"/>
</dbReference>
<feature type="compositionally biased region" description="Polar residues" evidence="8">
    <location>
        <begin position="2141"/>
        <end position="2157"/>
    </location>
</feature>
<feature type="compositionally biased region" description="Basic and acidic residues" evidence="8">
    <location>
        <begin position="2281"/>
        <end position="2304"/>
    </location>
</feature>
<dbReference type="RefSeq" id="XP_065648439.1">
    <property type="nucleotide sequence ID" value="XM_065792367.1"/>
</dbReference>
<protein>
    <submittedName>
        <fullName evidence="11">Uncharacterized protein LOC100205951 isoform X3</fullName>
    </submittedName>
</protein>
<feature type="coiled-coil region" evidence="7">
    <location>
        <begin position="2304"/>
        <end position="2331"/>
    </location>
</feature>
<feature type="compositionally biased region" description="Basic and acidic residues" evidence="8">
    <location>
        <begin position="2063"/>
        <end position="2086"/>
    </location>
</feature>
<evidence type="ECO:0000313" key="11">
    <source>
        <dbReference type="RefSeq" id="XP_065648439.1"/>
    </source>
</evidence>
<dbReference type="PANTHER" id="PTHR21603">
    <property type="entry name" value="ANTIGEN KI-67-LIKE PROTEIN"/>
    <property type="match status" value="1"/>
</dbReference>
<evidence type="ECO:0000256" key="8">
    <source>
        <dbReference type="SAM" id="MobiDB-lite"/>
    </source>
</evidence>
<feature type="region of interest" description="Disordered" evidence="8">
    <location>
        <begin position="3047"/>
        <end position="3087"/>
    </location>
</feature>
<feature type="compositionally biased region" description="Polar residues" evidence="8">
    <location>
        <begin position="1812"/>
        <end position="1830"/>
    </location>
</feature>
<gene>
    <name evidence="11" type="primary">LOC100205951</name>
</gene>
<organism evidence="10 11">
    <name type="scientific">Hydra vulgaris</name>
    <name type="common">Hydra</name>
    <name type="synonym">Hydra attenuata</name>
    <dbReference type="NCBI Taxonomy" id="6087"/>
    <lineage>
        <taxon>Eukaryota</taxon>
        <taxon>Metazoa</taxon>
        <taxon>Cnidaria</taxon>
        <taxon>Hydrozoa</taxon>
        <taxon>Hydroidolina</taxon>
        <taxon>Anthoathecata</taxon>
        <taxon>Aplanulata</taxon>
        <taxon>Hydridae</taxon>
        <taxon>Hydra</taxon>
    </lineage>
</organism>
<keyword evidence="4" id="KW-0832">Ubl conjugation</keyword>
<feature type="compositionally biased region" description="Basic and acidic residues" evidence="8">
    <location>
        <begin position="2172"/>
        <end position="2195"/>
    </location>
</feature>
<evidence type="ECO:0000256" key="4">
    <source>
        <dbReference type="ARBA" id="ARBA00022843"/>
    </source>
</evidence>
<feature type="coiled-coil region" evidence="7">
    <location>
        <begin position="1977"/>
        <end position="2004"/>
    </location>
</feature>
<feature type="coiled-coil region" evidence="7">
    <location>
        <begin position="2086"/>
        <end position="2113"/>
    </location>
</feature>
<evidence type="ECO:0000256" key="1">
    <source>
        <dbReference type="ARBA" id="ARBA00004123"/>
    </source>
</evidence>
<name>A0ABM4BHD9_HYDVU</name>